<evidence type="ECO:0000259" key="4">
    <source>
        <dbReference type="Pfam" id="PF08450"/>
    </source>
</evidence>
<dbReference type="InterPro" id="IPR013658">
    <property type="entry name" value="SGL"/>
</dbReference>
<accession>A0A964DXB8</accession>
<feature type="binding site" evidence="3">
    <location>
        <position position="150"/>
    </location>
    <ligand>
        <name>a divalent metal cation</name>
        <dbReference type="ChEBI" id="CHEBI:60240"/>
    </ligand>
</feature>
<sequence>MLAATPLWPVRAVLGEGPLWSARQERVFFVDIRSSRILSCDLTGAAQAEWRMEQGPCWIIETSHADRFLVGLERSIVVARLIPGEAVEIIHRLPGVFPDGMRLNDAKAGPDGQVYFGSMDDAEATANGQFHVLNTEGQLSHLDHGYTVTNGPALSPDGRTLYHTDSPARTIYAFDRHHDGSLTGKRVHIRFTEADGYPDGMTCDAEGGLWVCHWDGGRVTRFLPDGTRDRAITLPVSRVTSCAFAGPGLDQLVITTAAHEREAEPLAGALFLAKPGIQGLAAHRAAFTG</sequence>
<dbReference type="Gene3D" id="2.120.10.30">
    <property type="entry name" value="TolB, C-terminal domain"/>
    <property type="match status" value="1"/>
</dbReference>
<dbReference type="GO" id="GO:0005509">
    <property type="term" value="F:calcium ion binding"/>
    <property type="evidence" value="ECO:0007669"/>
    <property type="project" value="TreeGrafter"/>
</dbReference>
<dbReference type="Proteomes" id="UP000708298">
    <property type="component" value="Unassembled WGS sequence"/>
</dbReference>
<protein>
    <submittedName>
        <fullName evidence="5">SMP-30/gluconolactonase/LRE family protein</fullName>
    </submittedName>
</protein>
<dbReference type="AlphaFoldDB" id="A0A964DXB8"/>
<dbReference type="PRINTS" id="PR01790">
    <property type="entry name" value="SMP30FAMILY"/>
</dbReference>
<organism evidence="5 6">
    <name type="scientific">Acidisoma silvae</name>
    <dbReference type="NCBI Taxonomy" id="2802396"/>
    <lineage>
        <taxon>Bacteria</taxon>
        <taxon>Pseudomonadati</taxon>
        <taxon>Pseudomonadota</taxon>
        <taxon>Alphaproteobacteria</taxon>
        <taxon>Acetobacterales</taxon>
        <taxon>Acidocellaceae</taxon>
        <taxon>Acidisoma</taxon>
    </lineage>
</organism>
<feature type="binding site" evidence="3">
    <location>
        <position position="199"/>
    </location>
    <ligand>
        <name>a divalent metal cation</name>
        <dbReference type="ChEBI" id="CHEBI:60240"/>
    </ligand>
</feature>
<dbReference type="GO" id="GO:0004341">
    <property type="term" value="F:gluconolactonase activity"/>
    <property type="evidence" value="ECO:0007669"/>
    <property type="project" value="TreeGrafter"/>
</dbReference>
<name>A0A964DXB8_9PROT</name>
<comment type="similarity">
    <text evidence="1">Belongs to the SMP-30/CGR1 family.</text>
</comment>
<evidence type="ECO:0000256" key="1">
    <source>
        <dbReference type="ARBA" id="ARBA00008853"/>
    </source>
</evidence>
<evidence type="ECO:0000256" key="2">
    <source>
        <dbReference type="PIRSR" id="PIRSR605511-1"/>
    </source>
</evidence>
<keyword evidence="3" id="KW-0862">Zinc</keyword>
<dbReference type="InterPro" id="IPR011042">
    <property type="entry name" value="6-blade_b-propeller_TolB-like"/>
</dbReference>
<evidence type="ECO:0000313" key="5">
    <source>
        <dbReference type="EMBL" id="MCB8873734.1"/>
    </source>
</evidence>
<keyword evidence="6" id="KW-1185">Reference proteome</keyword>
<reference evidence="5" key="2">
    <citation type="submission" date="2021-01" db="EMBL/GenBank/DDBJ databases">
        <authorList>
            <person name="Mieszkin S."/>
            <person name="Pouder E."/>
            <person name="Alain K."/>
        </authorList>
    </citation>
    <scope>NUCLEOTIDE SEQUENCE</scope>
    <source>
        <strain evidence="5">HW T2.11</strain>
    </source>
</reference>
<dbReference type="GO" id="GO:0019853">
    <property type="term" value="P:L-ascorbic acid biosynthetic process"/>
    <property type="evidence" value="ECO:0007669"/>
    <property type="project" value="TreeGrafter"/>
</dbReference>
<comment type="caution">
    <text evidence="5">The sequence shown here is derived from an EMBL/GenBank/DDBJ whole genome shotgun (WGS) entry which is preliminary data.</text>
</comment>
<keyword evidence="3" id="KW-0479">Metal-binding</keyword>
<dbReference type="PANTHER" id="PTHR10907">
    <property type="entry name" value="REGUCALCIN"/>
    <property type="match status" value="1"/>
</dbReference>
<comment type="cofactor">
    <cofactor evidence="3">
        <name>Zn(2+)</name>
        <dbReference type="ChEBI" id="CHEBI:29105"/>
    </cofactor>
    <text evidence="3">Binds 1 divalent metal cation per subunit.</text>
</comment>
<feature type="binding site" evidence="3">
    <location>
        <position position="102"/>
    </location>
    <ligand>
        <name>substrate</name>
    </ligand>
</feature>
<reference evidence="5" key="1">
    <citation type="journal article" date="2021" name="Microorganisms">
        <title>Acidisoma silvae sp. nov. and Acidisomacellulosilytica sp. nov., Two Acidophilic Bacteria Isolated from Decaying Wood, Hydrolyzing Cellulose and Producing Poly-3-hydroxybutyrate.</title>
        <authorList>
            <person name="Mieszkin S."/>
            <person name="Pouder E."/>
            <person name="Uroz S."/>
            <person name="Simon-Colin C."/>
            <person name="Alain K."/>
        </authorList>
    </citation>
    <scope>NUCLEOTIDE SEQUENCE</scope>
    <source>
        <strain evidence="5">HW T2.11</strain>
    </source>
</reference>
<evidence type="ECO:0000313" key="6">
    <source>
        <dbReference type="Proteomes" id="UP000708298"/>
    </source>
</evidence>
<dbReference type="EMBL" id="JAESVB010000001">
    <property type="protein sequence ID" value="MCB8873734.1"/>
    <property type="molecule type" value="Genomic_DNA"/>
</dbReference>
<dbReference type="PANTHER" id="PTHR10907:SF47">
    <property type="entry name" value="REGUCALCIN"/>
    <property type="match status" value="1"/>
</dbReference>
<feature type="binding site" evidence="3">
    <location>
        <position position="104"/>
    </location>
    <ligand>
        <name>substrate</name>
    </ligand>
</feature>
<feature type="domain" description="SMP-30/Gluconolactonase/LRE-like region" evidence="4">
    <location>
        <begin position="14"/>
        <end position="257"/>
    </location>
</feature>
<evidence type="ECO:0000256" key="3">
    <source>
        <dbReference type="PIRSR" id="PIRSR605511-2"/>
    </source>
</evidence>
<feature type="binding site" evidence="3">
    <location>
        <position position="16"/>
    </location>
    <ligand>
        <name>a divalent metal cation</name>
        <dbReference type="ChEBI" id="CHEBI:60240"/>
    </ligand>
</feature>
<feature type="active site" description="Proton donor/acceptor" evidence="2">
    <location>
        <position position="199"/>
    </location>
</feature>
<proteinExistence type="inferred from homology"/>
<dbReference type="InterPro" id="IPR005511">
    <property type="entry name" value="SMP-30"/>
</dbReference>
<gene>
    <name evidence="5" type="ORF">ASILVAE211_00970</name>
</gene>
<dbReference type="SUPFAM" id="SSF63829">
    <property type="entry name" value="Calcium-dependent phosphotriesterase"/>
    <property type="match status" value="1"/>
</dbReference>
<dbReference type="Pfam" id="PF08450">
    <property type="entry name" value="SGL"/>
    <property type="match status" value="1"/>
</dbReference>